<protein>
    <submittedName>
        <fullName evidence="9">Type II secretion system F family protein</fullName>
    </submittedName>
</protein>
<proteinExistence type="inferred from homology"/>
<dbReference type="EMBL" id="JBHSZV010000004">
    <property type="protein sequence ID" value="MFC7060615.1"/>
    <property type="molecule type" value="Genomic_DNA"/>
</dbReference>
<dbReference type="Gene3D" id="1.20.81.30">
    <property type="entry name" value="Type II secretion system (T2SS), domain F"/>
    <property type="match status" value="2"/>
</dbReference>
<keyword evidence="5 7" id="KW-1133">Transmembrane helix</keyword>
<dbReference type="InterPro" id="IPR018076">
    <property type="entry name" value="T2SS_GspF_dom"/>
</dbReference>
<feature type="transmembrane region" description="Helical" evidence="7">
    <location>
        <begin position="120"/>
        <end position="138"/>
    </location>
</feature>
<feature type="transmembrane region" description="Helical" evidence="7">
    <location>
        <begin position="158"/>
        <end position="187"/>
    </location>
</feature>
<dbReference type="PANTHER" id="PTHR30012:SF0">
    <property type="entry name" value="TYPE II SECRETION SYSTEM PROTEIN F-RELATED"/>
    <property type="match status" value="1"/>
</dbReference>
<feature type="transmembrane region" description="Helical" evidence="7">
    <location>
        <begin position="320"/>
        <end position="345"/>
    </location>
</feature>
<dbReference type="InterPro" id="IPR042094">
    <property type="entry name" value="T2SS_GspF_sf"/>
</dbReference>
<dbReference type="InterPro" id="IPR003004">
    <property type="entry name" value="GspF/PilC"/>
</dbReference>
<evidence type="ECO:0000313" key="10">
    <source>
        <dbReference type="Proteomes" id="UP001596410"/>
    </source>
</evidence>
<evidence type="ECO:0000256" key="1">
    <source>
        <dbReference type="ARBA" id="ARBA00004651"/>
    </source>
</evidence>
<comment type="caution">
    <text evidence="9">The sequence shown here is derived from an EMBL/GenBank/DDBJ whole genome shotgun (WGS) entry which is preliminary data.</text>
</comment>
<dbReference type="PANTHER" id="PTHR30012">
    <property type="entry name" value="GENERAL SECRETION PATHWAY PROTEIN"/>
    <property type="match status" value="1"/>
</dbReference>
<feature type="domain" description="Type II secretion system protein GspF" evidence="8">
    <location>
        <begin position="221"/>
        <end position="343"/>
    </location>
</feature>
<evidence type="ECO:0000313" key="9">
    <source>
        <dbReference type="EMBL" id="MFC7060615.1"/>
    </source>
</evidence>
<organism evidence="9 10">
    <name type="scientific">Halobacillus seohaensis</name>
    <dbReference type="NCBI Taxonomy" id="447421"/>
    <lineage>
        <taxon>Bacteria</taxon>
        <taxon>Bacillati</taxon>
        <taxon>Bacillota</taxon>
        <taxon>Bacilli</taxon>
        <taxon>Bacillales</taxon>
        <taxon>Bacillaceae</taxon>
        <taxon>Halobacillus</taxon>
    </lineage>
</organism>
<accession>A0ABW2EE77</accession>
<evidence type="ECO:0000256" key="5">
    <source>
        <dbReference type="ARBA" id="ARBA00022989"/>
    </source>
</evidence>
<dbReference type="RefSeq" id="WP_204706724.1">
    <property type="nucleotide sequence ID" value="NZ_JBHSZV010000004.1"/>
</dbReference>
<keyword evidence="3" id="KW-1003">Cell membrane</keyword>
<evidence type="ECO:0000256" key="4">
    <source>
        <dbReference type="ARBA" id="ARBA00022692"/>
    </source>
</evidence>
<evidence type="ECO:0000256" key="2">
    <source>
        <dbReference type="ARBA" id="ARBA00005745"/>
    </source>
</evidence>
<evidence type="ECO:0000256" key="6">
    <source>
        <dbReference type="ARBA" id="ARBA00023136"/>
    </source>
</evidence>
<feature type="domain" description="Type II secretion system protein GspF" evidence="8">
    <location>
        <begin position="26"/>
        <end position="138"/>
    </location>
</feature>
<comment type="subcellular location">
    <subcellularLocation>
        <location evidence="1">Cell membrane</location>
        <topology evidence="1">Multi-pass membrane protein</topology>
    </subcellularLocation>
</comment>
<gene>
    <name evidence="9" type="ORF">ACFQIC_01840</name>
</gene>
<evidence type="ECO:0000256" key="7">
    <source>
        <dbReference type="SAM" id="Phobius"/>
    </source>
</evidence>
<keyword evidence="6 7" id="KW-0472">Membrane</keyword>
<dbReference type="Pfam" id="PF00482">
    <property type="entry name" value="T2SSF"/>
    <property type="match status" value="2"/>
</dbReference>
<keyword evidence="10" id="KW-1185">Reference proteome</keyword>
<reference evidence="10" key="1">
    <citation type="journal article" date="2019" name="Int. J. Syst. Evol. Microbiol.">
        <title>The Global Catalogue of Microorganisms (GCM) 10K type strain sequencing project: providing services to taxonomists for standard genome sequencing and annotation.</title>
        <authorList>
            <consortium name="The Broad Institute Genomics Platform"/>
            <consortium name="The Broad Institute Genome Sequencing Center for Infectious Disease"/>
            <person name="Wu L."/>
            <person name="Ma J."/>
        </authorList>
    </citation>
    <scope>NUCLEOTIDE SEQUENCE [LARGE SCALE GENOMIC DNA]</scope>
    <source>
        <strain evidence="10">CGMCC 4.1621</strain>
    </source>
</reference>
<evidence type="ECO:0000259" key="8">
    <source>
        <dbReference type="Pfam" id="PF00482"/>
    </source>
</evidence>
<keyword evidence="4 7" id="KW-0812">Transmembrane</keyword>
<sequence length="351" mass="40670">MHSAIRKINTRLSKRSTIPLLKQIRFLNRLCKLLYKGFPLLEALKMTSWDAEFKNTTNEITRQLNIGNPLDIAFQEAHFSKQVVSYLYFSRIHYDLPEMFKQCADLLEMQHEYTKKIKEALRYPLLLFAFVTVAFTVIKQTILPSFQTLFDNGGTKPFSLVILNIVDIMITGVGFIIIIALLLFLLFHLMKNRLSIEQTLFLYEKLPIVKSYKMFSLTFLFSTHLSALVATGLTLKNSLEVISTQPRYPHLSHYGLIILKHLNNGQQLGASLQDCRLLRPELTSIFHHTNDLRTLSEELQVLSEMLVDQFKEKLTKIIQLIQPIFFIGVALVVILIYASIMLPLYQWMKQI</sequence>
<dbReference type="Proteomes" id="UP001596410">
    <property type="component" value="Unassembled WGS sequence"/>
</dbReference>
<evidence type="ECO:0000256" key="3">
    <source>
        <dbReference type="ARBA" id="ARBA00022475"/>
    </source>
</evidence>
<comment type="similarity">
    <text evidence="2">Belongs to the GSP F family.</text>
</comment>
<name>A0ABW2EE77_9BACI</name>